<proteinExistence type="predicted"/>
<dbReference type="EMBL" id="DAAVIG010000001">
    <property type="protein sequence ID" value="HAF4904495.1"/>
    <property type="molecule type" value="Genomic_DNA"/>
</dbReference>
<reference evidence="1" key="2">
    <citation type="submission" date="2020-02" db="EMBL/GenBank/DDBJ databases">
        <authorList>
            <consortium name="NCBI Pathogen Detection Project"/>
        </authorList>
    </citation>
    <scope>NUCLEOTIDE SEQUENCE</scope>
    <source>
        <strain evidence="1">MA.CK_00/00004022</strain>
        <strain evidence="2">MA.CK_00/00004026</strain>
    </source>
</reference>
<organism evidence="1">
    <name type="scientific">Salmonella enterica</name>
    <name type="common">Salmonella choleraesuis</name>
    <dbReference type="NCBI Taxonomy" id="28901"/>
    <lineage>
        <taxon>Bacteria</taxon>
        <taxon>Pseudomonadati</taxon>
        <taxon>Pseudomonadota</taxon>
        <taxon>Gammaproteobacteria</taxon>
        <taxon>Enterobacterales</taxon>
        <taxon>Enterobacteriaceae</taxon>
        <taxon>Salmonella</taxon>
    </lineage>
</organism>
<accession>A0A744GKI0</accession>
<dbReference type="AlphaFoldDB" id="A0A744GKI0"/>
<reference evidence="1" key="1">
    <citation type="journal article" date="2018" name="Genome Biol.">
        <title>SKESA: strategic k-mer extension for scrupulous assemblies.</title>
        <authorList>
            <person name="Souvorov A."/>
            <person name="Agarwala R."/>
            <person name="Lipman D.J."/>
        </authorList>
    </citation>
    <scope>NUCLEOTIDE SEQUENCE</scope>
    <source>
        <strain evidence="1">MA.CK_00/00004022</strain>
        <strain evidence="2">MA.CK_00/00004026</strain>
    </source>
</reference>
<name>A0A744GKI0_SALER</name>
<evidence type="ECO:0000313" key="2">
    <source>
        <dbReference type="EMBL" id="HAF4904495.1"/>
    </source>
</evidence>
<evidence type="ECO:0000313" key="1">
    <source>
        <dbReference type="EMBL" id="HAF2578367.1"/>
    </source>
</evidence>
<gene>
    <name evidence="1" type="ORF">G8N90_001043</name>
    <name evidence="2" type="ORF">G8N96_000417</name>
</gene>
<protein>
    <submittedName>
        <fullName evidence="1">Uncharacterized protein</fullName>
    </submittedName>
</protein>
<dbReference type="EMBL" id="DAAURC010000002">
    <property type="protein sequence ID" value="HAF2578367.1"/>
    <property type="molecule type" value="Genomic_DNA"/>
</dbReference>
<comment type="caution">
    <text evidence="1">The sequence shown here is derived from an EMBL/GenBank/DDBJ whole genome shotgun (WGS) entry which is preliminary data.</text>
</comment>
<sequence length="131" mass="14400">MSDLLAHIDALLRSGGGVFLSFILELSSQLFQQQSWQYLLSSAFSALIGYSKELCSEIEIQHSEQTRVQAEKCATQVVVLPLDGITPGDEPGEMALTVQMDGIGYMACRGELLISDHQLTVLIAFIFISQF</sequence>